<evidence type="ECO:0000313" key="19">
    <source>
        <dbReference type="EMBL" id="QDU84961.1"/>
    </source>
</evidence>
<dbReference type="InterPro" id="IPR027417">
    <property type="entry name" value="P-loop_NTPase"/>
</dbReference>
<evidence type="ECO:0000256" key="5">
    <source>
        <dbReference type="ARBA" id="ARBA00022741"/>
    </source>
</evidence>
<feature type="compositionally biased region" description="Low complexity" evidence="17">
    <location>
        <begin position="1932"/>
        <end position="1946"/>
    </location>
</feature>
<keyword evidence="2" id="KW-0963">Cytoplasm</keyword>
<keyword evidence="8" id="KW-0863">Zinc-finger</keyword>
<comment type="similarity">
    <text evidence="14">Belongs to the ABC transporter superfamily. UvrA family.</text>
</comment>
<evidence type="ECO:0000256" key="12">
    <source>
        <dbReference type="ARBA" id="ARBA00023125"/>
    </source>
</evidence>
<dbReference type="GO" id="GO:0008270">
    <property type="term" value="F:zinc ion binding"/>
    <property type="evidence" value="ECO:0007669"/>
    <property type="project" value="UniProtKB-KW"/>
</dbReference>
<keyword evidence="10" id="KW-0067">ATP-binding</keyword>
<dbReference type="SUPFAM" id="SSF52540">
    <property type="entry name" value="P-loop containing nucleoside triphosphate hydrolases"/>
    <property type="match status" value="4"/>
</dbReference>
<feature type="compositionally biased region" description="Basic residues" evidence="17">
    <location>
        <begin position="1947"/>
        <end position="1957"/>
    </location>
</feature>
<dbReference type="NCBIfam" id="NF001503">
    <property type="entry name" value="PRK00349.1"/>
    <property type="match status" value="1"/>
</dbReference>
<dbReference type="SMART" id="SM00382">
    <property type="entry name" value="AAA"/>
    <property type="match status" value="4"/>
</dbReference>
<keyword evidence="9" id="KW-0862">Zinc</keyword>
<comment type="subcellular location">
    <subcellularLocation>
        <location evidence="1">Cytoplasm</location>
    </subcellularLocation>
</comment>
<protein>
    <recommendedName>
        <fullName evidence="15">UvrABC system protein A</fullName>
    </recommendedName>
    <alternativeName>
        <fullName evidence="16">Excinuclease ABC subunit A</fullName>
    </alternativeName>
</protein>
<evidence type="ECO:0000256" key="13">
    <source>
        <dbReference type="ARBA" id="ARBA00023204"/>
    </source>
</evidence>
<dbReference type="InterPro" id="IPR041102">
    <property type="entry name" value="UvrA_inter"/>
</dbReference>
<evidence type="ECO:0000256" key="9">
    <source>
        <dbReference type="ARBA" id="ARBA00022833"/>
    </source>
</evidence>
<dbReference type="Pfam" id="PF17755">
    <property type="entry name" value="UvrA_DNA-bind"/>
    <property type="match status" value="2"/>
</dbReference>
<evidence type="ECO:0000256" key="16">
    <source>
        <dbReference type="ARBA" id="ARBA00042156"/>
    </source>
</evidence>
<feature type="compositionally biased region" description="Polar residues" evidence="17">
    <location>
        <begin position="1964"/>
        <end position="1974"/>
    </location>
</feature>
<dbReference type="PROSITE" id="PS00211">
    <property type="entry name" value="ABC_TRANSPORTER_1"/>
    <property type="match status" value="4"/>
</dbReference>
<dbReference type="RefSeq" id="WP_419185784.1">
    <property type="nucleotide sequence ID" value="NZ_CP036290.1"/>
</dbReference>
<evidence type="ECO:0000256" key="7">
    <source>
        <dbReference type="ARBA" id="ARBA00022769"/>
    </source>
</evidence>
<organism evidence="19 20">
    <name type="scientific">Rohdeia mirabilis</name>
    <dbReference type="NCBI Taxonomy" id="2528008"/>
    <lineage>
        <taxon>Bacteria</taxon>
        <taxon>Pseudomonadati</taxon>
        <taxon>Planctomycetota</taxon>
        <taxon>Planctomycetia</taxon>
        <taxon>Planctomycetia incertae sedis</taxon>
        <taxon>Rohdeia</taxon>
    </lineage>
</organism>
<sequence length="1974" mass="212442">MTPQTRPTRPRPESAGSDQIVLRGVRVHNLAGLDLDLPKGALIAVTGVSGSGKSSLAFDTLFREGQRRFLETLSAYARQFLGRMEKPDIERAEGLLPAIAVEQKTLSRSARSTVGTLTEIHDHLRVLYARAGVPHCPDHDVPLEAQTPGQVLDRVTDRFADQPIHVLAPLVRDRKGQHRTLLEDLAKRGFARVRVDGEIRRIEEVPELERYKRHTVEVVVDRLKATEENVGRLREAIAAAIELGEGDLAVLGDSGEATYSTRHTCPSCGREAPPLEPRLFSFNSPHGACEDCGGLGTLRRPTEASVVGDPTLTIREGALAVTRSSGGALLFPRVDFDFLDQVAYTHDFDLDTPWRELPTEARRVVLFGTGEERFEDTMNWNGRRYQGSAKWKRRYDGVIGALEKAAGEGKRKKMVDRFLSISTCPTCAGSRLGAVPRSVKLDTITLPDLLGRPVGELEQALDDLPLAGRQRRIAEPLVAEIRHRLRFLSRVGLGYLSLSRAADTLSGGEAQRIRLAAQLGAGLQGVMYVLDEPSVGLHARDHGKLLGALCDLRDQGNTVVVVEHDEATLRAADHVVDIGPGAGRHGGRLCGVGTPDDIAKVDSPTGRLLRGELVMPAPDVRRVGDGRVVHLTGATGFNLKGVDLELRLGTFTAVGGISGSGKSTLVNRTLLRALTRKLGRECPDPEPYDRLVGAEAIEDLVVVDASPIGRTPRSNPATYSGAFTPIRDLFAQHPDARMQGWGPGRFSFNVAGGRCETCQGAGARLIELQFLAPVTVVCEDCGGHRFNPETLDVRFKGASIADVLAMTIDDAGAFFADQPKIARPLAALSEVGVGYLSLGQPSTTLSGGEAQRVKLAKYLQRQPNKHTLFTLDEPTTGLHASDVAKLLEALQKLVDKGHTVLVIEHHLDVLRAADRLIDLGPEGGHAGGELIAQGTPEDVMAEPRSATGRALNGDTFAELTATTGPRPTPRTRIEIRGAYAHNLKHVDADIDIGSFTVVTGPSGSGKSSLALDTLYAAGRQRFVESLSTYARQFLASSDRPLVDRIDGLAPTVAVEARTAQGSPRSTIATTTEIHDLVRVLWARAGSAHCPEHGERLEPVSPSLAARRVLTELEGSRGYVLAPVSAALSPSTTPAAFADEHAESWLKAGFARVLVDGVEQRLDAERSASGKGPWRGAERIDLVVDRLTFDEGSRARLADACEQAAHLAGGRYSVAVKDGERREFSTVGACSQCGFALTEKLEPRHFSFNTPVGACPTCDGLGASWQCDADVLIDSPSQPLIASKSGEATSISGKLGRYLTKGKGYHEHLLRAVAAEHGVEVTKPFDSLPKKHRELLLFGTGAKAQYRVEITKESQNFELEENFSAEWTGLCGAIDRWHERSEDVEWRGILEKVMTRRGCPTCKGERLAPAPRHARVARTRMPEFLERSIDAAATWLEGLRLAKSARETVAQVVHELRTRLGLLQRVGLGYLTLDRRADTLSGGEARRVRLAASLGSQLTGVCYVLDEPTVGLHPRDIDRLVDALEHLRDLGNTVVVVEHDESVMRRADRLIDMGPGAGRHGGQVVASGTPSEVAGHATSATARALRGEIDLLKLRRDLPAGERVGVEGARGRNLKKVDLIVPFGQITGVCGPSGSGKSTLVLERFVPALRGEDPEGRWRGVVGANNRAPRRVVVVDSSPLGRTPASVPATAVGFMEPLRELFARTPEARMRGFGPSHFSFNSPRGRCPACDGRGAVKVEMQFLSDLWLTCEECVGRRYKPEVLEARFRGKNVADVLEMPAEEALELLEHQPELARTLEALVRVGLGYIALGQSSTTLSGGEAQRVKLARELLDAAKGERSVVVLDEPSTGLHAGDVEHLALVLHELAAKGNAVVLIEHHTELLRSCHGLVELGPEGGEGGGRILAVGTPEELALGDTPTAPFLVAPTPVVKAAARKGAGAKSGTAQKKAAKKTSKSTTKKQSTGRASGSTGEVRP</sequence>
<keyword evidence="6" id="KW-0227">DNA damage</keyword>
<evidence type="ECO:0000259" key="18">
    <source>
        <dbReference type="PROSITE" id="PS50893"/>
    </source>
</evidence>
<dbReference type="Gene3D" id="1.10.8.280">
    <property type="entry name" value="ABC transporter ATPase domain-like"/>
    <property type="match status" value="2"/>
</dbReference>
<dbReference type="GO" id="GO:0009380">
    <property type="term" value="C:excinuclease repair complex"/>
    <property type="evidence" value="ECO:0007669"/>
    <property type="project" value="InterPro"/>
</dbReference>
<accession>A0A518D0F9</accession>
<feature type="domain" description="ABC transporter" evidence="18">
    <location>
        <begin position="1588"/>
        <end position="1924"/>
    </location>
</feature>
<dbReference type="GO" id="GO:0006289">
    <property type="term" value="P:nucleotide-excision repair"/>
    <property type="evidence" value="ECO:0007669"/>
    <property type="project" value="InterPro"/>
</dbReference>
<evidence type="ECO:0000313" key="20">
    <source>
        <dbReference type="Proteomes" id="UP000319342"/>
    </source>
</evidence>
<dbReference type="InterPro" id="IPR017871">
    <property type="entry name" value="ABC_transporter-like_CS"/>
</dbReference>
<dbReference type="InterPro" id="IPR004602">
    <property type="entry name" value="UvrA"/>
</dbReference>
<dbReference type="GO" id="GO:0003677">
    <property type="term" value="F:DNA binding"/>
    <property type="evidence" value="ECO:0007669"/>
    <property type="project" value="UniProtKB-KW"/>
</dbReference>
<dbReference type="EMBL" id="CP036290">
    <property type="protein sequence ID" value="QDU84961.1"/>
    <property type="molecule type" value="Genomic_DNA"/>
</dbReference>
<dbReference type="Proteomes" id="UP000319342">
    <property type="component" value="Chromosome"/>
</dbReference>
<dbReference type="Gene3D" id="3.30.1490.20">
    <property type="entry name" value="ATP-grasp fold, A domain"/>
    <property type="match status" value="2"/>
</dbReference>
<dbReference type="PROSITE" id="PS50893">
    <property type="entry name" value="ABC_TRANSPORTER_2"/>
    <property type="match status" value="2"/>
</dbReference>
<dbReference type="PANTHER" id="PTHR43152:SF3">
    <property type="entry name" value="UVRABC SYSTEM PROTEIN A"/>
    <property type="match status" value="1"/>
</dbReference>
<dbReference type="InterPro" id="IPR003439">
    <property type="entry name" value="ABC_transporter-like_ATP-bd"/>
</dbReference>
<keyword evidence="13" id="KW-0234">DNA repair</keyword>
<keyword evidence="5" id="KW-0547">Nucleotide-binding</keyword>
<dbReference type="InterPro" id="IPR041552">
    <property type="entry name" value="UvrA_DNA-bd"/>
</dbReference>
<feature type="domain" description="ABC transporter" evidence="18">
    <location>
        <begin position="615"/>
        <end position="952"/>
    </location>
</feature>
<dbReference type="InterPro" id="IPR003593">
    <property type="entry name" value="AAA+_ATPase"/>
</dbReference>
<dbReference type="GO" id="GO:0005737">
    <property type="term" value="C:cytoplasm"/>
    <property type="evidence" value="ECO:0007669"/>
    <property type="project" value="UniProtKB-SubCell"/>
</dbReference>
<keyword evidence="4" id="KW-0677">Repeat</keyword>
<evidence type="ECO:0000256" key="14">
    <source>
        <dbReference type="ARBA" id="ARBA00038000"/>
    </source>
</evidence>
<keyword evidence="3" id="KW-0479">Metal-binding</keyword>
<proteinExistence type="inferred from homology"/>
<evidence type="ECO:0000256" key="1">
    <source>
        <dbReference type="ARBA" id="ARBA00004496"/>
    </source>
</evidence>
<evidence type="ECO:0000256" key="2">
    <source>
        <dbReference type="ARBA" id="ARBA00022490"/>
    </source>
</evidence>
<dbReference type="PANTHER" id="PTHR43152">
    <property type="entry name" value="UVRABC SYSTEM PROTEIN A"/>
    <property type="match status" value="1"/>
</dbReference>
<evidence type="ECO:0000256" key="4">
    <source>
        <dbReference type="ARBA" id="ARBA00022737"/>
    </source>
</evidence>
<evidence type="ECO:0000256" key="11">
    <source>
        <dbReference type="ARBA" id="ARBA00022881"/>
    </source>
</evidence>
<dbReference type="GO" id="GO:0005524">
    <property type="term" value="F:ATP binding"/>
    <property type="evidence" value="ECO:0007669"/>
    <property type="project" value="UniProtKB-KW"/>
</dbReference>
<evidence type="ECO:0000256" key="17">
    <source>
        <dbReference type="SAM" id="MobiDB-lite"/>
    </source>
</evidence>
<reference evidence="19 20" key="1">
    <citation type="submission" date="2019-02" db="EMBL/GenBank/DDBJ databases">
        <title>Deep-cultivation of Planctomycetes and their phenomic and genomic characterization uncovers novel biology.</title>
        <authorList>
            <person name="Wiegand S."/>
            <person name="Jogler M."/>
            <person name="Boedeker C."/>
            <person name="Pinto D."/>
            <person name="Vollmers J."/>
            <person name="Rivas-Marin E."/>
            <person name="Kohn T."/>
            <person name="Peeters S.H."/>
            <person name="Heuer A."/>
            <person name="Rast P."/>
            <person name="Oberbeckmann S."/>
            <person name="Bunk B."/>
            <person name="Jeske O."/>
            <person name="Meyerdierks A."/>
            <person name="Storesund J.E."/>
            <person name="Kallscheuer N."/>
            <person name="Luecker S."/>
            <person name="Lage O.M."/>
            <person name="Pohl T."/>
            <person name="Merkel B.J."/>
            <person name="Hornburger P."/>
            <person name="Mueller R.-W."/>
            <person name="Bruemmer F."/>
            <person name="Labrenz M."/>
            <person name="Spormann A.M."/>
            <person name="Op den Camp H."/>
            <person name="Overmann J."/>
            <person name="Amann R."/>
            <person name="Jetten M.S.M."/>
            <person name="Mascher T."/>
            <person name="Medema M.H."/>
            <person name="Devos D.P."/>
            <person name="Kaster A.-K."/>
            <person name="Ovreas L."/>
            <person name="Rohde M."/>
            <person name="Galperin M.Y."/>
            <person name="Jogler C."/>
        </authorList>
    </citation>
    <scope>NUCLEOTIDE SEQUENCE [LARGE SCALE GENOMIC DNA]</scope>
    <source>
        <strain evidence="19 20">Pla163</strain>
    </source>
</reference>
<dbReference type="GO" id="GO:0016887">
    <property type="term" value="F:ATP hydrolysis activity"/>
    <property type="evidence" value="ECO:0007669"/>
    <property type="project" value="InterPro"/>
</dbReference>
<keyword evidence="12" id="KW-0238">DNA-binding</keyword>
<evidence type="ECO:0000256" key="8">
    <source>
        <dbReference type="ARBA" id="ARBA00022771"/>
    </source>
</evidence>
<evidence type="ECO:0000256" key="10">
    <source>
        <dbReference type="ARBA" id="ARBA00022840"/>
    </source>
</evidence>
<evidence type="ECO:0000256" key="6">
    <source>
        <dbReference type="ARBA" id="ARBA00022763"/>
    </source>
</evidence>
<keyword evidence="7" id="KW-0228">DNA excision</keyword>
<dbReference type="InterPro" id="IPR013815">
    <property type="entry name" value="ATP_grasp_subdomain_1"/>
</dbReference>
<feature type="region of interest" description="Disordered" evidence="17">
    <location>
        <begin position="1932"/>
        <end position="1974"/>
    </location>
</feature>
<dbReference type="Pfam" id="PF17760">
    <property type="entry name" value="UvrA_inter"/>
    <property type="match status" value="2"/>
</dbReference>
<name>A0A518D0F9_9BACT</name>
<keyword evidence="11" id="KW-0267">Excision nuclease</keyword>
<dbReference type="Gene3D" id="1.20.1580.10">
    <property type="entry name" value="ABC transporter ATPase like domain"/>
    <property type="match status" value="4"/>
</dbReference>
<evidence type="ECO:0000256" key="3">
    <source>
        <dbReference type="ARBA" id="ARBA00022723"/>
    </source>
</evidence>
<keyword evidence="20" id="KW-1185">Reference proteome</keyword>
<dbReference type="GO" id="GO:0004518">
    <property type="term" value="F:nuclease activity"/>
    <property type="evidence" value="ECO:0007669"/>
    <property type="project" value="UniProtKB-KW"/>
</dbReference>
<evidence type="ECO:0000256" key="15">
    <source>
        <dbReference type="ARBA" id="ARBA00039316"/>
    </source>
</evidence>
<dbReference type="NCBIfam" id="TIGR00630">
    <property type="entry name" value="uvra"/>
    <property type="match status" value="2"/>
</dbReference>
<gene>
    <name evidence="19" type="primary">uvrA</name>
    <name evidence="19" type="ORF">Pla163_20810</name>
</gene>
<dbReference type="Gene3D" id="3.40.50.300">
    <property type="entry name" value="P-loop containing nucleotide triphosphate hydrolases"/>
    <property type="match status" value="4"/>
</dbReference>